<comment type="function">
    <text evidence="3">DNA-dependent ATPase and ATP-dependent 5'-3' DNA helicase. Has no activity on blunt DNA or DNA with 3'-overhangs, requires at least 10 bases of 5'-ssDNA for helicase activity.</text>
</comment>
<dbReference type="Pfam" id="PF18335">
    <property type="entry name" value="SH3_13"/>
    <property type="match status" value="1"/>
</dbReference>
<dbReference type="NCBIfam" id="TIGR01448">
    <property type="entry name" value="recD_rel"/>
    <property type="match status" value="1"/>
</dbReference>
<dbReference type="InterPro" id="IPR027417">
    <property type="entry name" value="P-loop_NTPase"/>
</dbReference>
<keyword evidence="1 3" id="KW-0547">Nucleotide-binding</keyword>
<dbReference type="GO" id="GO:0009338">
    <property type="term" value="C:exodeoxyribonuclease V complex"/>
    <property type="evidence" value="ECO:0007669"/>
    <property type="project" value="TreeGrafter"/>
</dbReference>
<dbReference type="InterPro" id="IPR029493">
    <property type="entry name" value="RecD2-like_HHH"/>
</dbReference>
<protein>
    <recommendedName>
        <fullName evidence="3">ATP-dependent RecD2 DNA helicase</fullName>
        <ecNumber evidence="3">5.6.2.3</ecNumber>
    </recommendedName>
    <alternativeName>
        <fullName evidence="3">DNA 5'-3' helicase subunit RecD2</fullName>
    </alternativeName>
</protein>
<feature type="domain" description="AAA+ ATPase" evidence="4">
    <location>
        <begin position="335"/>
        <end position="477"/>
    </location>
</feature>
<evidence type="ECO:0000313" key="5">
    <source>
        <dbReference type="EMBL" id="HIU62767.1"/>
    </source>
</evidence>
<dbReference type="EMBL" id="DVNJ01000017">
    <property type="protein sequence ID" value="HIU62767.1"/>
    <property type="molecule type" value="Genomic_DNA"/>
</dbReference>
<dbReference type="GO" id="GO:0043139">
    <property type="term" value="F:5'-3' DNA helicase activity"/>
    <property type="evidence" value="ECO:0007669"/>
    <property type="project" value="UniProtKB-UniRule"/>
</dbReference>
<dbReference type="InterPro" id="IPR006345">
    <property type="entry name" value="RecD2"/>
</dbReference>
<dbReference type="SUPFAM" id="SSF47781">
    <property type="entry name" value="RuvA domain 2-like"/>
    <property type="match status" value="1"/>
</dbReference>
<evidence type="ECO:0000259" key="4">
    <source>
        <dbReference type="SMART" id="SM00382"/>
    </source>
</evidence>
<name>A0A9D1SKA9_9FIRM</name>
<dbReference type="CDD" id="cd17933">
    <property type="entry name" value="DEXSc_RecD-like"/>
    <property type="match status" value="1"/>
</dbReference>
<dbReference type="SUPFAM" id="SSF52540">
    <property type="entry name" value="P-loop containing nucleoside triphosphate hydrolases"/>
    <property type="match status" value="1"/>
</dbReference>
<feature type="binding site" evidence="3">
    <location>
        <begin position="346"/>
        <end position="350"/>
    </location>
    <ligand>
        <name>ATP</name>
        <dbReference type="ChEBI" id="CHEBI:30616"/>
    </ligand>
</feature>
<dbReference type="Gene3D" id="1.10.150.20">
    <property type="entry name" value="5' to 3' exonuclease, C-terminal subdomain"/>
    <property type="match status" value="1"/>
</dbReference>
<dbReference type="InterPro" id="IPR041451">
    <property type="entry name" value="RecD2_SH13"/>
</dbReference>
<gene>
    <name evidence="3" type="primary">recD2</name>
    <name evidence="5" type="ORF">IAB07_03245</name>
</gene>
<comment type="catalytic activity">
    <reaction evidence="3">
        <text>ATP + H2O = ADP + phosphate + H(+)</text>
        <dbReference type="Rhea" id="RHEA:13065"/>
        <dbReference type="ChEBI" id="CHEBI:15377"/>
        <dbReference type="ChEBI" id="CHEBI:15378"/>
        <dbReference type="ChEBI" id="CHEBI:30616"/>
        <dbReference type="ChEBI" id="CHEBI:43474"/>
        <dbReference type="ChEBI" id="CHEBI:456216"/>
        <dbReference type="EC" id="5.6.2.3"/>
    </reaction>
</comment>
<reference evidence="5" key="1">
    <citation type="submission" date="2020-10" db="EMBL/GenBank/DDBJ databases">
        <authorList>
            <person name="Gilroy R."/>
        </authorList>
    </citation>
    <scope>NUCLEOTIDE SEQUENCE</scope>
    <source>
        <strain evidence="5">9366</strain>
    </source>
</reference>
<dbReference type="Pfam" id="PF23139">
    <property type="entry name" value="OB_YrrC"/>
    <property type="match status" value="1"/>
</dbReference>
<evidence type="ECO:0000256" key="1">
    <source>
        <dbReference type="ARBA" id="ARBA00022741"/>
    </source>
</evidence>
<comment type="similarity">
    <text evidence="3">Belongs to the RecD family. RecD2 subfamily.</text>
</comment>
<dbReference type="PANTHER" id="PTHR43788:SF6">
    <property type="entry name" value="DNA HELICASE B"/>
    <property type="match status" value="1"/>
</dbReference>
<proteinExistence type="inferred from homology"/>
<dbReference type="Pfam" id="PF13245">
    <property type="entry name" value="AAA_19"/>
    <property type="match status" value="1"/>
</dbReference>
<keyword evidence="3 5" id="KW-0347">Helicase</keyword>
<dbReference type="Pfam" id="PF14490">
    <property type="entry name" value="HHH_RecD2"/>
    <property type="match status" value="1"/>
</dbReference>
<dbReference type="InterPro" id="IPR050534">
    <property type="entry name" value="Coronavir_polyprotein_1ab"/>
</dbReference>
<dbReference type="GO" id="GO:0006310">
    <property type="term" value="P:DNA recombination"/>
    <property type="evidence" value="ECO:0007669"/>
    <property type="project" value="InterPro"/>
</dbReference>
<dbReference type="SMART" id="SM00382">
    <property type="entry name" value="AAA"/>
    <property type="match status" value="1"/>
</dbReference>
<dbReference type="Gene3D" id="1.10.10.2220">
    <property type="match status" value="1"/>
</dbReference>
<dbReference type="CDD" id="cd18809">
    <property type="entry name" value="SF1_C_RecD"/>
    <property type="match status" value="1"/>
</dbReference>
<dbReference type="InterPro" id="IPR010994">
    <property type="entry name" value="RuvA_2-like"/>
</dbReference>
<dbReference type="InterPro" id="IPR027785">
    <property type="entry name" value="UvrD-like_helicase_C"/>
</dbReference>
<dbReference type="GO" id="GO:0017116">
    <property type="term" value="F:single-stranded DNA helicase activity"/>
    <property type="evidence" value="ECO:0007669"/>
    <property type="project" value="TreeGrafter"/>
</dbReference>
<evidence type="ECO:0000256" key="3">
    <source>
        <dbReference type="HAMAP-Rule" id="MF_01488"/>
    </source>
</evidence>
<dbReference type="PANTHER" id="PTHR43788">
    <property type="entry name" value="DNA2/NAM7 HELICASE FAMILY MEMBER"/>
    <property type="match status" value="1"/>
</dbReference>
<dbReference type="Proteomes" id="UP000824145">
    <property type="component" value="Unassembled WGS sequence"/>
</dbReference>
<dbReference type="GO" id="GO:0016787">
    <property type="term" value="F:hydrolase activity"/>
    <property type="evidence" value="ECO:0007669"/>
    <property type="project" value="UniProtKB-KW"/>
</dbReference>
<keyword evidence="3" id="KW-0413">Isomerase</keyword>
<evidence type="ECO:0000313" key="6">
    <source>
        <dbReference type="Proteomes" id="UP000824145"/>
    </source>
</evidence>
<dbReference type="GO" id="GO:0005524">
    <property type="term" value="F:ATP binding"/>
    <property type="evidence" value="ECO:0007669"/>
    <property type="project" value="UniProtKB-UniRule"/>
</dbReference>
<dbReference type="Gene3D" id="3.40.50.300">
    <property type="entry name" value="P-loop containing nucleotide triphosphate hydrolases"/>
    <property type="match status" value="2"/>
</dbReference>
<dbReference type="GO" id="GO:0003677">
    <property type="term" value="F:DNA binding"/>
    <property type="evidence" value="ECO:0007669"/>
    <property type="project" value="UniProtKB-UniRule"/>
</dbReference>
<dbReference type="Pfam" id="PF13538">
    <property type="entry name" value="UvrD_C_2"/>
    <property type="match status" value="1"/>
</dbReference>
<evidence type="ECO:0000256" key="2">
    <source>
        <dbReference type="ARBA" id="ARBA00022840"/>
    </source>
</evidence>
<dbReference type="EC" id="5.6.2.3" evidence="3"/>
<keyword evidence="3" id="KW-0378">Hydrolase</keyword>
<keyword evidence="3" id="KW-0238">DNA-binding</keyword>
<dbReference type="Gene3D" id="2.30.30.940">
    <property type="match status" value="1"/>
</dbReference>
<dbReference type="AlphaFoldDB" id="A0A9D1SKA9"/>
<sequence length="735" mass="79914">MEIKGSVNEIIFRNAENGYSVVELACKGKLLTAVGKFPPVTEGQELVIEGRYVLNRQFGEQFAAEKVSIAQPTSEESIVKYLAGGLFKGVGEVTARAIVDVFGTDTLKVIENDPAALVRVKGVSLKKAMEINTSFHYLRDMQDAILFLQELDIGLNVAIRIYKIYGADTQKTVKTNPYRLVEEVDGVGFLTADKIASGLGIREDSRFRISAAVIHTLKEAINKNGHTYLPRAMLVKECLKLLRLQRLDADALVESVLDDMEVSGKIVCLAREDHTAVLLSGFYISERAIAGTIVRLARMQPKAEISSADDIAEYERINGIVLHDNQKKAVQGCLNHGICVVTGGPGTGKTTIIKCIISILKQRGLKVALCAPTGRAAKRLTEATGEEAKTIHRMLDLSFGDGGIFSFGESSKLDADAVIVDEVSMCDEYVFSALLSALKGGASLVMVGDKDQLPSVGAGNVLADVIASGVVPVYYLTQIYRQDEHSLIVSNAHAINSGKMPVIDNKSSDFFFSACDDPEEILRTVIDMVTVRLPRFTGLPANRIQVLCPMKKGIAGVENMNVRLQETLNPPEKGKGEIKLGLSTLRLGDKVIHTMNNYDLEWSDPEEGTSGSGIYNGDIGYITSVNATEPSVTVTFEDGKKAKYTQGSLDQIKPAYAVSVHKSQGCEFPVVVIALSKGNYMIMTRNLLYTAVTRAKNAVVLVGARETLASMVANTYTTRRYSMLGEFIKETSKRG</sequence>
<reference evidence="5" key="2">
    <citation type="journal article" date="2021" name="PeerJ">
        <title>Extensive microbial diversity within the chicken gut microbiome revealed by metagenomics and culture.</title>
        <authorList>
            <person name="Gilroy R."/>
            <person name="Ravi A."/>
            <person name="Getino M."/>
            <person name="Pursley I."/>
            <person name="Horton D.L."/>
            <person name="Alikhan N.F."/>
            <person name="Baker D."/>
            <person name="Gharbi K."/>
            <person name="Hall N."/>
            <person name="Watson M."/>
            <person name="Adriaenssens E.M."/>
            <person name="Foster-Nyarko E."/>
            <person name="Jarju S."/>
            <person name="Secka A."/>
            <person name="Antonio M."/>
            <person name="Oren A."/>
            <person name="Chaudhuri R.R."/>
            <person name="La Ragione R."/>
            <person name="Hildebrand F."/>
            <person name="Pallen M.J."/>
        </authorList>
    </citation>
    <scope>NUCLEOTIDE SEQUENCE</scope>
    <source>
        <strain evidence="5">9366</strain>
    </source>
</reference>
<keyword evidence="2 3" id="KW-0067">ATP-binding</keyword>
<dbReference type="InterPro" id="IPR055446">
    <property type="entry name" value="RecD2_N_OB"/>
</dbReference>
<dbReference type="InterPro" id="IPR003593">
    <property type="entry name" value="AAA+_ATPase"/>
</dbReference>
<organism evidence="5 6">
    <name type="scientific">Candidatus Caccalectryoclostridium excrementigallinarum</name>
    <dbReference type="NCBI Taxonomy" id="2840710"/>
    <lineage>
        <taxon>Bacteria</taxon>
        <taxon>Bacillati</taxon>
        <taxon>Bacillota</taxon>
        <taxon>Clostridia</taxon>
        <taxon>Christensenellales</taxon>
        <taxon>Christensenellaceae</taxon>
        <taxon>Christensenellaceae incertae sedis</taxon>
        <taxon>Candidatus Caccalectryoclostridium</taxon>
    </lineage>
</organism>
<dbReference type="HAMAP" id="MF_01488">
    <property type="entry name" value="RecD2"/>
    <property type="match status" value="1"/>
</dbReference>
<comment type="caution">
    <text evidence="5">The sequence shown here is derived from an EMBL/GenBank/DDBJ whole genome shotgun (WGS) entry which is preliminary data.</text>
</comment>
<accession>A0A9D1SKA9</accession>